<reference evidence="1 2" key="1">
    <citation type="journal article" date="2011" name="J. Bacteriol.">
        <title>Complete genome sequence of seawater bacterium Glaciecola nitratireducens FR1064T.</title>
        <authorList>
            <person name="Bian F."/>
            <person name="Qin Q.L."/>
            <person name="Xie B.B."/>
            <person name="Shu Y.L."/>
            <person name="Zhang X.Y."/>
            <person name="Yu Y."/>
            <person name="Chen B."/>
            <person name="Chen X.L."/>
            <person name="Zhou B.C."/>
            <person name="Zhang Y.Z."/>
        </authorList>
    </citation>
    <scope>NUCLEOTIDE SEQUENCE [LARGE SCALE GENOMIC DNA]</scope>
    <source>
        <strain evidence="2">JCM 12485 / KCTC 12276 / FR1064</strain>
    </source>
</reference>
<evidence type="ECO:0008006" key="3">
    <source>
        <dbReference type="Google" id="ProtNLM"/>
    </source>
</evidence>
<evidence type="ECO:0000313" key="1">
    <source>
        <dbReference type="EMBL" id="AEP31636.1"/>
    </source>
</evidence>
<dbReference type="HOGENOM" id="CLU_092618_2_0_6"/>
<evidence type="ECO:0000313" key="2">
    <source>
        <dbReference type="Proteomes" id="UP000009282"/>
    </source>
</evidence>
<dbReference type="PANTHER" id="PTHR37816:SF2">
    <property type="entry name" value="DNA TOPOLOGY MODULATION PROTEIN FLAR-RELATED PROTEIN"/>
    <property type="match status" value="1"/>
</dbReference>
<proteinExistence type="predicted"/>
<dbReference type="InterPro" id="IPR052922">
    <property type="entry name" value="Cytidylate_Kinase-2"/>
</dbReference>
<name>G4QNS8_GLANF</name>
<accession>G4QNS8</accession>
<gene>
    <name evidence="1" type="ordered locus">GNIT_3542</name>
</gene>
<dbReference type="eggNOG" id="COG0563">
    <property type="taxonomic scope" value="Bacteria"/>
</dbReference>
<organism evidence="1 2">
    <name type="scientific">Glaciecola nitratireducens (strain JCM 12485 / KCTC 12276 / FR1064)</name>
    <dbReference type="NCBI Taxonomy" id="1085623"/>
    <lineage>
        <taxon>Bacteria</taxon>
        <taxon>Pseudomonadati</taxon>
        <taxon>Pseudomonadota</taxon>
        <taxon>Gammaproteobacteria</taxon>
        <taxon>Alteromonadales</taxon>
        <taxon>Alteromonadaceae</taxon>
        <taxon>Brumicola</taxon>
    </lineage>
</organism>
<dbReference type="InterPro" id="IPR027417">
    <property type="entry name" value="P-loop_NTPase"/>
</dbReference>
<dbReference type="SUPFAM" id="SSF52540">
    <property type="entry name" value="P-loop containing nucleoside triphosphate hydrolases"/>
    <property type="match status" value="1"/>
</dbReference>
<dbReference type="KEGG" id="gni:GNIT_3542"/>
<keyword evidence="2" id="KW-1185">Reference proteome</keyword>
<sequence>MRKVIIFGNSGSGKSTLAAKLRDQGLAHLDLDVLAWLPTSPPERSSLEDAHHKIQTFIRETDEWVVEGCYSDLLELVKPFANKAIFMNLPAKLCMENASKRPWEPHKYESKEAQDENLAMLLDWIAQYTSRKDALSYTAHRALYDSFTGEKAEILCNQDI</sequence>
<dbReference type="Proteomes" id="UP000009282">
    <property type="component" value="Chromosome"/>
</dbReference>
<dbReference type="OrthoDB" id="5296079at2"/>
<dbReference type="RefSeq" id="WP_014110507.1">
    <property type="nucleotide sequence ID" value="NC_016041.1"/>
</dbReference>
<dbReference type="Gene3D" id="3.40.50.300">
    <property type="entry name" value="P-loop containing nucleotide triphosphate hydrolases"/>
    <property type="match status" value="1"/>
</dbReference>
<dbReference type="STRING" id="1085623.GNIT_3542"/>
<dbReference type="EMBL" id="CP003060">
    <property type="protein sequence ID" value="AEP31636.1"/>
    <property type="molecule type" value="Genomic_DNA"/>
</dbReference>
<protein>
    <recommendedName>
        <fullName evidence="3">Shikimate kinase</fullName>
    </recommendedName>
</protein>
<dbReference type="PANTHER" id="PTHR37816">
    <property type="entry name" value="YALI0E33011P"/>
    <property type="match status" value="1"/>
</dbReference>
<dbReference type="AlphaFoldDB" id="G4QNS8"/>